<dbReference type="GO" id="GO:0016301">
    <property type="term" value="F:kinase activity"/>
    <property type="evidence" value="ECO:0007669"/>
    <property type="project" value="UniProtKB-KW"/>
</dbReference>
<dbReference type="SUPFAM" id="SSF53613">
    <property type="entry name" value="Ribokinase-like"/>
    <property type="match status" value="1"/>
</dbReference>
<dbReference type="Pfam" id="PF00294">
    <property type="entry name" value="PfkB"/>
    <property type="match status" value="1"/>
</dbReference>
<dbReference type="Gene3D" id="3.40.1190.20">
    <property type="match status" value="1"/>
</dbReference>
<keyword evidence="1" id="KW-0808">Transferase</keyword>
<dbReference type="AlphaFoldDB" id="A0A1J5HDU9"/>
<accession>A0A1J5HDU9</accession>
<dbReference type="PANTHER" id="PTHR10584:SF166">
    <property type="entry name" value="RIBOKINASE"/>
    <property type="match status" value="1"/>
</dbReference>
<dbReference type="Proteomes" id="UP000183758">
    <property type="component" value="Unassembled WGS sequence"/>
</dbReference>
<evidence type="ECO:0000256" key="1">
    <source>
        <dbReference type="ARBA" id="ARBA00022679"/>
    </source>
</evidence>
<organism evidence="4 5">
    <name type="scientific">Candidatus Roizmanbacteria bacterium CG2_30_33_16</name>
    <dbReference type="NCBI Taxonomy" id="1805340"/>
    <lineage>
        <taxon>Bacteria</taxon>
        <taxon>Candidatus Roizmaniibacteriota</taxon>
    </lineage>
</organism>
<evidence type="ECO:0000259" key="3">
    <source>
        <dbReference type="Pfam" id="PF00294"/>
    </source>
</evidence>
<reference evidence="4 5" key="1">
    <citation type="journal article" date="2016" name="Environ. Microbiol.">
        <title>Genomic resolution of a cold subsurface aquifer community provides metabolic insights for novel microbes adapted to high CO concentrations.</title>
        <authorList>
            <person name="Probst A.J."/>
            <person name="Castelle C.J."/>
            <person name="Singh A."/>
            <person name="Brown C.T."/>
            <person name="Anantharaman K."/>
            <person name="Sharon I."/>
            <person name="Hug L.A."/>
            <person name="Burstein D."/>
            <person name="Emerson J.B."/>
            <person name="Thomas B.C."/>
            <person name="Banfield J.F."/>
        </authorList>
    </citation>
    <scope>NUCLEOTIDE SEQUENCE [LARGE SCALE GENOMIC DNA]</scope>
    <source>
        <strain evidence="4">CG2_30_33_16</strain>
    </source>
</reference>
<protein>
    <recommendedName>
        <fullName evidence="3">Carbohydrate kinase PfkB domain-containing protein</fullName>
    </recommendedName>
</protein>
<dbReference type="InterPro" id="IPR029056">
    <property type="entry name" value="Ribokinase-like"/>
</dbReference>
<sequence length="306" mass="34688">MFDLVAIGGIAVDLYFSGDSLTKDDKRFHLAIGGKYFVDSHHQFFGGGAVNVAVGASYYGLKTAIIGKIGKNQFYDDLINFLQKKHINYEYCQIEKNYQNLSIVLMTKSGERTVINYQNPHQHLEKSQKNRLNKTNFPQCKFLYMGNLPDTNLKEKIEIAAYYRKQNSQIVLNLGIHDCRLQLSSLYPLLSLMSVLIINNYEFSELVKAPIEDIHFNEDVISWYVPKLRDKLIIITQGKKGSYAYLNGRIYYQKAVHVDKIVDTNGVGDAFIAGFISAYIENKNIENSLLNAANFASKALKKIGAN</sequence>
<dbReference type="EMBL" id="MNZM01000108">
    <property type="protein sequence ID" value="OIP82635.1"/>
    <property type="molecule type" value="Genomic_DNA"/>
</dbReference>
<evidence type="ECO:0000313" key="5">
    <source>
        <dbReference type="Proteomes" id="UP000183758"/>
    </source>
</evidence>
<evidence type="ECO:0000313" key="4">
    <source>
        <dbReference type="EMBL" id="OIP82635.1"/>
    </source>
</evidence>
<dbReference type="PANTHER" id="PTHR10584">
    <property type="entry name" value="SUGAR KINASE"/>
    <property type="match status" value="1"/>
</dbReference>
<gene>
    <name evidence="4" type="ORF">AUK04_04340</name>
</gene>
<proteinExistence type="predicted"/>
<evidence type="ECO:0000256" key="2">
    <source>
        <dbReference type="ARBA" id="ARBA00022777"/>
    </source>
</evidence>
<comment type="caution">
    <text evidence="4">The sequence shown here is derived from an EMBL/GenBank/DDBJ whole genome shotgun (WGS) entry which is preliminary data.</text>
</comment>
<name>A0A1J5HDU9_9BACT</name>
<keyword evidence="2" id="KW-0418">Kinase</keyword>
<feature type="domain" description="Carbohydrate kinase PfkB" evidence="3">
    <location>
        <begin position="40"/>
        <end position="305"/>
    </location>
</feature>
<dbReference type="InterPro" id="IPR011611">
    <property type="entry name" value="PfkB_dom"/>
</dbReference>